<dbReference type="InterPro" id="IPR006319">
    <property type="entry name" value="PEP_synth"/>
</dbReference>
<protein>
    <recommendedName>
        <fullName evidence="4">PEP-utilising enzyme mobile domain-containing protein</fullName>
    </recommendedName>
</protein>
<dbReference type="EMBL" id="DSOL01000098">
    <property type="protein sequence ID" value="HEN27703.1"/>
    <property type="molecule type" value="Genomic_DNA"/>
</dbReference>
<comment type="caution">
    <text evidence="5">The sequence shown here is derived from an EMBL/GenBank/DDBJ whole genome shotgun (WGS) entry which is preliminary data.</text>
</comment>
<name>A0A7C2K4M8_UNCW3</name>
<reference evidence="5" key="1">
    <citation type="journal article" date="2020" name="mSystems">
        <title>Genome- and Community-Level Interaction Insights into Carbon Utilization and Element Cycling Functions of Hydrothermarchaeota in Hydrothermal Sediment.</title>
        <authorList>
            <person name="Zhou Z."/>
            <person name="Liu Y."/>
            <person name="Xu W."/>
            <person name="Pan J."/>
            <person name="Luo Z.H."/>
            <person name="Li M."/>
        </authorList>
    </citation>
    <scope>NUCLEOTIDE SEQUENCE [LARGE SCALE GENOMIC DNA]</scope>
    <source>
        <strain evidence="5">SpSt-34</strain>
    </source>
</reference>
<comment type="similarity">
    <text evidence="1">Belongs to the PEP-utilizing enzyme family.</text>
</comment>
<dbReference type="Pfam" id="PF00391">
    <property type="entry name" value="PEP-utilizers"/>
    <property type="match status" value="1"/>
</dbReference>
<dbReference type="InterPro" id="IPR036637">
    <property type="entry name" value="Phosphohistidine_dom_sf"/>
</dbReference>
<dbReference type="GO" id="GO:0008986">
    <property type="term" value="F:pyruvate, water dikinase activity"/>
    <property type="evidence" value="ECO:0007669"/>
    <property type="project" value="InterPro"/>
</dbReference>
<proteinExistence type="inferred from homology"/>
<dbReference type="AlphaFoldDB" id="A0A7C2K4M8"/>
<accession>A0A7C2K4M8</accession>
<feature type="domain" description="PEP-utilising enzyme mobile" evidence="4">
    <location>
        <begin position="2"/>
        <end position="39"/>
    </location>
</feature>
<evidence type="ECO:0000313" key="5">
    <source>
        <dbReference type="EMBL" id="HEN27703.1"/>
    </source>
</evidence>
<organism evidence="5">
    <name type="scientific">candidate division WOR-3 bacterium</name>
    <dbReference type="NCBI Taxonomy" id="2052148"/>
    <lineage>
        <taxon>Bacteria</taxon>
        <taxon>Bacteria division WOR-3</taxon>
    </lineage>
</organism>
<dbReference type="InterPro" id="IPR008279">
    <property type="entry name" value="PEP-util_enz_mobile_dom"/>
</dbReference>
<feature type="non-terminal residue" evidence="5">
    <location>
        <position position="1"/>
    </location>
</feature>
<keyword evidence="3" id="KW-0067">ATP-binding</keyword>
<sequence>LSHPVIMSREYGIPCVAGTLEATKKIKTGQRIRVDGYQGVVYILDKE</sequence>
<gene>
    <name evidence="5" type="ORF">ENQ77_03390</name>
</gene>
<evidence type="ECO:0000256" key="1">
    <source>
        <dbReference type="ARBA" id="ARBA00007837"/>
    </source>
</evidence>
<dbReference type="PANTHER" id="PTHR43030:SF1">
    <property type="entry name" value="PHOSPHOENOLPYRUVATE SYNTHASE"/>
    <property type="match status" value="1"/>
</dbReference>
<keyword evidence="2" id="KW-0547">Nucleotide-binding</keyword>
<evidence type="ECO:0000256" key="2">
    <source>
        <dbReference type="ARBA" id="ARBA00022741"/>
    </source>
</evidence>
<evidence type="ECO:0000256" key="3">
    <source>
        <dbReference type="ARBA" id="ARBA00022840"/>
    </source>
</evidence>
<dbReference type="SUPFAM" id="SSF52009">
    <property type="entry name" value="Phosphohistidine domain"/>
    <property type="match status" value="1"/>
</dbReference>
<dbReference type="GO" id="GO:0005524">
    <property type="term" value="F:ATP binding"/>
    <property type="evidence" value="ECO:0007669"/>
    <property type="project" value="UniProtKB-KW"/>
</dbReference>
<dbReference type="Gene3D" id="3.50.30.10">
    <property type="entry name" value="Phosphohistidine domain"/>
    <property type="match status" value="1"/>
</dbReference>
<evidence type="ECO:0000259" key="4">
    <source>
        <dbReference type="Pfam" id="PF00391"/>
    </source>
</evidence>
<dbReference type="PANTHER" id="PTHR43030">
    <property type="entry name" value="PHOSPHOENOLPYRUVATE SYNTHASE"/>
    <property type="match status" value="1"/>
</dbReference>